<sequence>MRFLRGRSSPGSHAAVGGRNRKRGSRKDFEKSDAQPPQLGTLLLESRLAKEKPWASTAPGPSPCDSPPNAKPSPTTMVRAAMPMQMPLMHMAYPRLQPMYGGLPVFFPKAPLSHRIARKTVNNGHDYHRPFCRSAETSAVASDIE</sequence>
<feature type="region of interest" description="Disordered" evidence="1">
    <location>
        <begin position="1"/>
        <end position="76"/>
    </location>
</feature>
<proteinExistence type="predicted"/>
<feature type="compositionally biased region" description="Pro residues" evidence="1">
    <location>
        <begin position="60"/>
        <end position="71"/>
    </location>
</feature>
<dbReference type="Proteomes" id="UP001642484">
    <property type="component" value="Unassembled WGS sequence"/>
</dbReference>
<evidence type="ECO:0000313" key="2">
    <source>
        <dbReference type="EMBL" id="CAK9059141.1"/>
    </source>
</evidence>
<dbReference type="EMBL" id="CAXAMN010021396">
    <property type="protein sequence ID" value="CAK9059141.1"/>
    <property type="molecule type" value="Genomic_DNA"/>
</dbReference>
<evidence type="ECO:0000313" key="3">
    <source>
        <dbReference type="Proteomes" id="UP001642484"/>
    </source>
</evidence>
<accession>A0ABP0N6A5</accession>
<protein>
    <submittedName>
        <fullName evidence="2">Uncharacterized protein</fullName>
    </submittedName>
</protein>
<organism evidence="2 3">
    <name type="scientific">Durusdinium trenchii</name>
    <dbReference type="NCBI Taxonomy" id="1381693"/>
    <lineage>
        <taxon>Eukaryota</taxon>
        <taxon>Sar</taxon>
        <taxon>Alveolata</taxon>
        <taxon>Dinophyceae</taxon>
        <taxon>Suessiales</taxon>
        <taxon>Symbiodiniaceae</taxon>
        <taxon>Durusdinium</taxon>
    </lineage>
</organism>
<keyword evidence="3" id="KW-1185">Reference proteome</keyword>
<gene>
    <name evidence="2" type="ORF">CCMP2556_LOCUS29143</name>
</gene>
<name>A0ABP0N6A5_9DINO</name>
<reference evidence="2 3" key="1">
    <citation type="submission" date="2024-02" db="EMBL/GenBank/DDBJ databases">
        <authorList>
            <person name="Chen Y."/>
            <person name="Shah S."/>
            <person name="Dougan E. K."/>
            <person name="Thang M."/>
            <person name="Chan C."/>
        </authorList>
    </citation>
    <scope>NUCLEOTIDE SEQUENCE [LARGE SCALE GENOMIC DNA]</scope>
</reference>
<evidence type="ECO:0000256" key="1">
    <source>
        <dbReference type="SAM" id="MobiDB-lite"/>
    </source>
</evidence>
<comment type="caution">
    <text evidence="2">The sequence shown here is derived from an EMBL/GenBank/DDBJ whole genome shotgun (WGS) entry which is preliminary data.</text>
</comment>